<dbReference type="EMBL" id="PDUG01000003">
    <property type="protein sequence ID" value="PIC38676.1"/>
    <property type="molecule type" value="Genomic_DNA"/>
</dbReference>
<organism evidence="11 12">
    <name type="scientific">Caenorhabditis nigoni</name>
    <dbReference type="NCBI Taxonomy" id="1611254"/>
    <lineage>
        <taxon>Eukaryota</taxon>
        <taxon>Metazoa</taxon>
        <taxon>Ecdysozoa</taxon>
        <taxon>Nematoda</taxon>
        <taxon>Chromadorea</taxon>
        <taxon>Rhabditida</taxon>
        <taxon>Rhabditina</taxon>
        <taxon>Rhabditomorpha</taxon>
        <taxon>Rhabditoidea</taxon>
        <taxon>Rhabditidae</taxon>
        <taxon>Peloderinae</taxon>
        <taxon>Caenorhabditis</taxon>
    </lineage>
</organism>
<comment type="subcellular location">
    <subcellularLocation>
        <location evidence="1 6">Nucleus</location>
    </subcellularLocation>
</comment>
<feature type="binding site" evidence="6">
    <location>
        <position position="56"/>
    </location>
    <ligand>
        <name>ATP</name>
        <dbReference type="ChEBI" id="CHEBI:30616"/>
    </ligand>
</feature>
<feature type="region of interest" description="Disordered" evidence="7">
    <location>
        <begin position="99"/>
        <end position="118"/>
    </location>
</feature>
<dbReference type="FunFam" id="3.40.50.300:FF:000454">
    <property type="entry name" value="Protein CLP1 homolog"/>
    <property type="match status" value="1"/>
</dbReference>
<dbReference type="FunFam" id="2.40.30.330:FF:000002">
    <property type="entry name" value="Protein CLP1 homolog"/>
    <property type="match status" value="1"/>
</dbReference>
<dbReference type="InterPro" id="IPR038239">
    <property type="entry name" value="Clp1_N_sf"/>
</dbReference>
<dbReference type="InterPro" id="IPR032319">
    <property type="entry name" value="CLP1_P"/>
</dbReference>
<keyword evidence="3 6" id="KW-0547">Nucleotide-binding</keyword>
<dbReference type="InterPro" id="IPR045116">
    <property type="entry name" value="Clp1/Grc3"/>
</dbReference>
<dbReference type="Pfam" id="PF16573">
    <property type="entry name" value="CLP1_N"/>
    <property type="match status" value="1"/>
</dbReference>
<evidence type="ECO:0000259" key="8">
    <source>
        <dbReference type="Pfam" id="PF06807"/>
    </source>
</evidence>
<keyword evidence="12" id="KW-1185">Reference proteome</keyword>
<dbReference type="InterPro" id="IPR027417">
    <property type="entry name" value="P-loop_NTPase"/>
</dbReference>
<dbReference type="OrthoDB" id="258143at2759"/>
<dbReference type="InterPro" id="IPR028606">
    <property type="entry name" value="Clp1"/>
</dbReference>
<dbReference type="GO" id="GO:0051731">
    <property type="term" value="F:polynucleotide 5'-hydroxyl-kinase activity"/>
    <property type="evidence" value="ECO:0007669"/>
    <property type="project" value="InterPro"/>
</dbReference>
<dbReference type="GO" id="GO:0005849">
    <property type="term" value="C:mRNA cleavage factor complex"/>
    <property type="evidence" value="ECO:0007669"/>
    <property type="project" value="InterPro"/>
</dbReference>
<dbReference type="HAMAP" id="MF_03035">
    <property type="entry name" value="Clp1"/>
    <property type="match status" value="1"/>
</dbReference>
<dbReference type="SUPFAM" id="SSF52540">
    <property type="entry name" value="P-loop containing nucleoside triphosphate hydrolases"/>
    <property type="match status" value="1"/>
</dbReference>
<dbReference type="PANTHER" id="PTHR12755:SF6">
    <property type="entry name" value="POLYRIBONUCLEOTIDE 5'-HYDROXYL-KINASE CLP1"/>
    <property type="match status" value="1"/>
</dbReference>
<feature type="binding site" evidence="6">
    <location>
        <position position="16"/>
    </location>
    <ligand>
        <name>ATP</name>
        <dbReference type="ChEBI" id="CHEBI:30616"/>
    </ligand>
</feature>
<dbReference type="Pfam" id="PF16575">
    <property type="entry name" value="CLP1_P"/>
    <property type="match status" value="1"/>
</dbReference>
<evidence type="ECO:0000256" key="3">
    <source>
        <dbReference type="ARBA" id="ARBA00022741"/>
    </source>
</evidence>
<dbReference type="InterPro" id="IPR032324">
    <property type="entry name" value="Clp1_N"/>
</dbReference>
<evidence type="ECO:0000313" key="11">
    <source>
        <dbReference type="EMBL" id="PIC38676.1"/>
    </source>
</evidence>
<dbReference type="Pfam" id="PF06807">
    <property type="entry name" value="Clp1"/>
    <property type="match status" value="1"/>
</dbReference>
<dbReference type="InterPro" id="IPR038238">
    <property type="entry name" value="Clp1_C_sf"/>
</dbReference>
<sequence>MGEEQVQEFKLKEDCELRFAAGEDSEVVLELVHGYAEIFGTEIILNKKYNFPAKSRVAVFTWKSATIELVGATESAYVAESTPMVIYLNIHAAMEESRKKREEQAVSNSSKPKGPRLLLVGPQDVGKTTVSRILCNYSVRHGRTPILVDLDVGQNSVSVPGSVAALLVQKTADVVDGFERNMPIVYNFGHSSPSQNLSLYETLFKALATTINSQIEENDEARLGGMIINTCGWVDGEGYKCIVKAASAFEVDVVIVLDHERLYSDLSKELPEFVRLTHVPKSGGVEQRTAQIRSATRGENVHRYFYGTRANNLFPFTFDVPFDTVTLCKIGAEQLPDSCLPFGMEVENHETKIVIIEPTVEIKHHLFSFSRGSIAEKNVLTSSVWGFCLITEVDMEKRTVSILCPQNTIPSKTLVYSEVTHLDDQIER</sequence>
<dbReference type="GO" id="GO:0006388">
    <property type="term" value="P:tRNA splicing, via endonucleolytic cleavage and ligation"/>
    <property type="evidence" value="ECO:0007669"/>
    <property type="project" value="TreeGrafter"/>
</dbReference>
<evidence type="ECO:0000313" key="12">
    <source>
        <dbReference type="Proteomes" id="UP000230233"/>
    </source>
</evidence>
<feature type="binding site" evidence="6">
    <location>
        <begin position="124"/>
        <end position="129"/>
    </location>
    <ligand>
        <name>ATP</name>
        <dbReference type="ChEBI" id="CHEBI:30616"/>
    </ligand>
</feature>
<feature type="domain" description="Clp1 C-terminal" evidence="8">
    <location>
        <begin position="313"/>
        <end position="423"/>
    </location>
</feature>
<dbReference type="Gene3D" id="3.40.50.300">
    <property type="entry name" value="P-loop containing nucleotide triphosphate hydrolases"/>
    <property type="match status" value="1"/>
</dbReference>
<dbReference type="CDD" id="cd01983">
    <property type="entry name" value="SIMIBI"/>
    <property type="match status" value="1"/>
</dbReference>
<dbReference type="Gene3D" id="2.40.30.330">
    <property type="entry name" value="Pre-mRNA cleavage complex subunit Clp1, C-terminal domain"/>
    <property type="match status" value="1"/>
</dbReference>
<evidence type="ECO:0000256" key="4">
    <source>
        <dbReference type="ARBA" id="ARBA00022840"/>
    </source>
</evidence>
<evidence type="ECO:0000256" key="5">
    <source>
        <dbReference type="ARBA" id="ARBA00023242"/>
    </source>
</evidence>
<dbReference type="InterPro" id="IPR010655">
    <property type="entry name" value="Clp1_C"/>
</dbReference>
<keyword evidence="2 6" id="KW-0507">mRNA processing</keyword>
<keyword evidence="5 6" id="KW-0539">Nucleus</keyword>
<evidence type="ECO:0000256" key="1">
    <source>
        <dbReference type="ARBA" id="ARBA00004123"/>
    </source>
</evidence>
<evidence type="ECO:0000259" key="10">
    <source>
        <dbReference type="Pfam" id="PF16575"/>
    </source>
</evidence>
<comment type="function">
    <text evidence="6">Required for endonucleolytic cleavage during polyadenylation-dependent pre-mRNA 3'-end formation.</text>
</comment>
<gene>
    <name evidence="11" type="primary">Cnig_chr_III.g10606</name>
    <name evidence="6" type="synonym">clpf-1</name>
    <name evidence="11" type="ORF">B9Z55_010606</name>
</gene>
<dbReference type="Proteomes" id="UP000230233">
    <property type="component" value="Chromosome III"/>
</dbReference>
<dbReference type="FunFam" id="2.60.120.1030:FF:000001">
    <property type="entry name" value="Protein CLP1 homolog 5"/>
    <property type="match status" value="1"/>
</dbReference>
<reference evidence="12" key="1">
    <citation type="submission" date="2017-10" db="EMBL/GenBank/DDBJ databases">
        <title>Rapid genome shrinkage in a self-fertile nematode reveals novel sperm competition proteins.</title>
        <authorList>
            <person name="Yin D."/>
            <person name="Schwarz E.M."/>
            <person name="Thomas C.G."/>
            <person name="Felde R.L."/>
            <person name="Korf I.F."/>
            <person name="Cutter A.D."/>
            <person name="Schartner C.M."/>
            <person name="Ralston E.J."/>
            <person name="Meyer B.J."/>
            <person name="Haag E.S."/>
        </authorList>
    </citation>
    <scope>NUCLEOTIDE SEQUENCE [LARGE SCALE GENOMIC DNA]</scope>
    <source>
        <strain evidence="12">JU1422</strain>
    </source>
</reference>
<keyword evidence="4 6" id="KW-0067">ATP-binding</keyword>
<evidence type="ECO:0000259" key="9">
    <source>
        <dbReference type="Pfam" id="PF16573"/>
    </source>
</evidence>
<comment type="caution">
    <text evidence="11">The sequence shown here is derived from an EMBL/GenBank/DDBJ whole genome shotgun (WGS) entry which is preliminary data.</text>
</comment>
<feature type="domain" description="Clp1 P-loop" evidence="10">
    <location>
        <begin position="121"/>
        <end position="307"/>
    </location>
</feature>
<dbReference type="GO" id="GO:0005524">
    <property type="term" value="F:ATP binding"/>
    <property type="evidence" value="ECO:0007669"/>
    <property type="project" value="UniProtKB-UniRule"/>
</dbReference>
<name>A0A2G5UHG4_9PELO</name>
<dbReference type="AlphaFoldDB" id="A0A2G5UHG4"/>
<proteinExistence type="inferred from homology"/>
<dbReference type="PANTHER" id="PTHR12755">
    <property type="entry name" value="CLEAVAGE/POLYADENYLATION FACTOR IA SUBUNIT CLP1P"/>
    <property type="match status" value="1"/>
</dbReference>
<comment type="similarity">
    <text evidence="6">Belongs to the Clp1 family. Clp1 subfamily.</text>
</comment>
<evidence type="ECO:0000256" key="6">
    <source>
        <dbReference type="HAMAP-Rule" id="MF_03035"/>
    </source>
</evidence>
<evidence type="ECO:0000256" key="2">
    <source>
        <dbReference type="ARBA" id="ARBA00022664"/>
    </source>
</evidence>
<dbReference type="Gene3D" id="2.60.120.1030">
    <property type="entry name" value="Clp1, DNA binding domain"/>
    <property type="match status" value="1"/>
</dbReference>
<evidence type="ECO:0000256" key="7">
    <source>
        <dbReference type="SAM" id="MobiDB-lite"/>
    </source>
</evidence>
<feature type="domain" description="Clp1 N-terminal" evidence="9">
    <location>
        <begin position="10"/>
        <end position="100"/>
    </location>
</feature>
<dbReference type="STRING" id="1611254.A0A2G5UHG4"/>
<protein>
    <recommendedName>
        <fullName evidence="6">Protein clpf-1</fullName>
    </recommendedName>
</protein>
<accession>A0A2G5UHG4</accession>
<dbReference type="GO" id="GO:0031124">
    <property type="term" value="P:mRNA 3'-end processing"/>
    <property type="evidence" value="ECO:0007669"/>
    <property type="project" value="UniProtKB-UniRule"/>
</dbReference>